<accession>U4K9D7</accession>
<evidence type="ECO:0000313" key="2">
    <source>
        <dbReference type="Proteomes" id="UP000016895"/>
    </source>
</evidence>
<evidence type="ECO:0000313" key="1">
    <source>
        <dbReference type="EMBL" id="CCO59280.1"/>
    </source>
</evidence>
<protein>
    <submittedName>
        <fullName evidence="1">Uncharacterized protein</fullName>
    </submittedName>
</protein>
<dbReference type="KEGG" id="vni:VIBNI_A3275"/>
<proteinExistence type="predicted"/>
<gene>
    <name evidence="1" type="ORF">VIBNI_A3275</name>
</gene>
<reference evidence="1 2" key="1">
    <citation type="journal article" date="2013" name="ISME J.">
        <title>Comparative genomics of pathogenic lineages of Vibrio nigripulchritudo identifies virulence-associated traits.</title>
        <authorList>
            <person name="Goudenege D."/>
            <person name="Labreuche Y."/>
            <person name="Krin E."/>
            <person name="Ansquer D."/>
            <person name="Mangenot S."/>
            <person name="Calteau A."/>
            <person name="Medigue C."/>
            <person name="Mazel D."/>
            <person name="Polz M.F."/>
            <person name="Le Roux F."/>
        </authorList>
    </citation>
    <scope>NUCLEOTIDE SEQUENCE [LARGE SCALE GENOMIC DNA]</scope>
    <source>
        <strain evidence="2">SnF1</strain>
    </source>
</reference>
<name>U4K9D7_9VIBR</name>
<dbReference type="OrthoDB" id="9925474at2"/>
<dbReference type="RefSeq" id="WP_022551776.1">
    <property type="nucleotide sequence ID" value="NC_022528.1"/>
</dbReference>
<dbReference type="EMBL" id="FO203526">
    <property type="protein sequence ID" value="CCO59280.1"/>
    <property type="molecule type" value="Genomic_DNA"/>
</dbReference>
<keyword evidence="2" id="KW-1185">Reference proteome</keyword>
<dbReference type="AlphaFoldDB" id="U4K9D7"/>
<sequence length="109" mass="12172">MPLFVVKPSENEPGKPQFSDIISSGIAEGFFASKNSTSNCTTIVITDGVNSKAATIKNISEYLVPPKSPTAKRWIKRVDVQFEDVRDLTPQELSQVRTIKWSSRNVRFV</sequence>
<dbReference type="Proteomes" id="UP000016895">
    <property type="component" value="Chromosome 1"/>
</dbReference>
<organism evidence="1 2">
    <name type="scientific">Vibrio nigripulchritudo</name>
    <dbReference type="NCBI Taxonomy" id="28173"/>
    <lineage>
        <taxon>Bacteria</taxon>
        <taxon>Pseudomonadati</taxon>
        <taxon>Pseudomonadota</taxon>
        <taxon>Gammaproteobacteria</taxon>
        <taxon>Vibrionales</taxon>
        <taxon>Vibrionaceae</taxon>
        <taxon>Vibrio</taxon>
    </lineage>
</organism>